<evidence type="ECO:0000256" key="5">
    <source>
        <dbReference type="ARBA" id="ARBA00022989"/>
    </source>
</evidence>
<feature type="transmembrane region" description="Helical" evidence="7">
    <location>
        <begin position="166"/>
        <end position="188"/>
    </location>
</feature>
<sequence length="268" mass="29955">VLWLYFVPAVLYCAYNNLTYLNLSTFDPTTYFILLQLRVVITGVVFQIIFKKELSRQQWISLVILTLGCMLKQIHFSDENHTKEVGEKQMNISISLSSLLLFVQVLCSCFAGVYNEHLLKRHGSELNVYTQNIFMYVDSVLCNLTVLISQGNILQVLSYNTVAPFFGYKVMLVVVNNAAIGIVTSFFLRSLNSILKTFASALELVFTAFLSRLLFSIPIYANTMLAICCIVFATVLYSQNPVVNTAHNFTKTTNGKFGNGVAGSTSPA</sequence>
<evidence type="ECO:0000256" key="7">
    <source>
        <dbReference type="SAM" id="Phobius"/>
    </source>
</evidence>
<gene>
    <name evidence="8" type="ORF">AAG570_006226</name>
</gene>
<dbReference type="Pfam" id="PF04142">
    <property type="entry name" value="Nuc_sug_transp"/>
    <property type="match status" value="1"/>
</dbReference>
<feature type="transmembrane region" description="Helical" evidence="7">
    <location>
        <begin position="96"/>
        <end position="114"/>
    </location>
</feature>
<evidence type="ECO:0008006" key="10">
    <source>
        <dbReference type="Google" id="ProtNLM"/>
    </source>
</evidence>
<accession>A0ABD0YTP0</accession>
<keyword evidence="3" id="KW-0762">Sugar transport</keyword>
<evidence type="ECO:0000313" key="8">
    <source>
        <dbReference type="EMBL" id="KAL1139240.1"/>
    </source>
</evidence>
<reference evidence="8 9" key="1">
    <citation type="submission" date="2024-07" db="EMBL/GenBank/DDBJ databases">
        <title>Chromosome-level genome assembly of the water stick insect Ranatra chinensis (Heteroptera: Nepidae).</title>
        <authorList>
            <person name="Liu X."/>
        </authorList>
    </citation>
    <scope>NUCLEOTIDE SEQUENCE [LARGE SCALE GENOMIC DNA]</scope>
    <source>
        <strain evidence="8">Cailab_2021Rc</strain>
        <tissue evidence="8">Muscle</tissue>
    </source>
</reference>
<feature type="non-terminal residue" evidence="8">
    <location>
        <position position="1"/>
    </location>
</feature>
<dbReference type="GO" id="GO:0016020">
    <property type="term" value="C:membrane"/>
    <property type="evidence" value="ECO:0007669"/>
    <property type="project" value="UniProtKB-SubCell"/>
</dbReference>
<evidence type="ECO:0000256" key="6">
    <source>
        <dbReference type="ARBA" id="ARBA00023136"/>
    </source>
</evidence>
<evidence type="ECO:0000256" key="3">
    <source>
        <dbReference type="ARBA" id="ARBA00022597"/>
    </source>
</evidence>
<feature type="transmembrane region" description="Helical" evidence="7">
    <location>
        <begin position="134"/>
        <end position="154"/>
    </location>
</feature>
<comment type="caution">
    <text evidence="8">The sequence shown here is derived from an EMBL/GenBank/DDBJ whole genome shotgun (WGS) entry which is preliminary data.</text>
</comment>
<name>A0ABD0YTP0_9HEMI</name>
<keyword evidence="3" id="KW-0813">Transport</keyword>
<dbReference type="SUPFAM" id="SSF103481">
    <property type="entry name" value="Multidrug resistance efflux transporter EmrE"/>
    <property type="match status" value="1"/>
</dbReference>
<feature type="transmembrane region" description="Helical" evidence="7">
    <location>
        <begin position="59"/>
        <end position="76"/>
    </location>
</feature>
<keyword evidence="6 7" id="KW-0472">Membrane</keyword>
<comment type="similarity">
    <text evidence="2">Belongs to the nucleotide-sugar transporter family. SLC35A subfamily.</text>
</comment>
<protein>
    <recommendedName>
        <fullName evidence="10">CMP-sialic acid transporter 1</fullName>
    </recommendedName>
</protein>
<dbReference type="InterPro" id="IPR007271">
    <property type="entry name" value="Nuc_sug_transpt"/>
</dbReference>
<dbReference type="PANTHER" id="PTHR10231">
    <property type="entry name" value="NUCLEOTIDE-SUGAR TRANSMEMBRANE TRANSPORTER"/>
    <property type="match status" value="1"/>
</dbReference>
<comment type="subcellular location">
    <subcellularLocation>
        <location evidence="1">Membrane</location>
        <topology evidence="1">Multi-pass membrane protein</topology>
    </subcellularLocation>
</comment>
<dbReference type="InterPro" id="IPR037185">
    <property type="entry name" value="EmrE-like"/>
</dbReference>
<keyword evidence="5 7" id="KW-1133">Transmembrane helix</keyword>
<proteinExistence type="inferred from homology"/>
<keyword evidence="4 7" id="KW-0812">Transmembrane</keyword>
<keyword evidence="9" id="KW-1185">Reference proteome</keyword>
<evidence type="ECO:0000256" key="2">
    <source>
        <dbReference type="ARBA" id="ARBA00009976"/>
    </source>
</evidence>
<evidence type="ECO:0000313" key="9">
    <source>
        <dbReference type="Proteomes" id="UP001558652"/>
    </source>
</evidence>
<dbReference type="Proteomes" id="UP001558652">
    <property type="component" value="Unassembled WGS sequence"/>
</dbReference>
<feature type="transmembrane region" description="Helical" evidence="7">
    <location>
        <begin position="31"/>
        <end position="50"/>
    </location>
</feature>
<dbReference type="AlphaFoldDB" id="A0ABD0YTP0"/>
<organism evidence="8 9">
    <name type="scientific">Ranatra chinensis</name>
    <dbReference type="NCBI Taxonomy" id="642074"/>
    <lineage>
        <taxon>Eukaryota</taxon>
        <taxon>Metazoa</taxon>
        <taxon>Ecdysozoa</taxon>
        <taxon>Arthropoda</taxon>
        <taxon>Hexapoda</taxon>
        <taxon>Insecta</taxon>
        <taxon>Pterygota</taxon>
        <taxon>Neoptera</taxon>
        <taxon>Paraneoptera</taxon>
        <taxon>Hemiptera</taxon>
        <taxon>Heteroptera</taxon>
        <taxon>Panheteroptera</taxon>
        <taxon>Nepomorpha</taxon>
        <taxon>Nepidae</taxon>
        <taxon>Ranatrinae</taxon>
        <taxon>Ranatra</taxon>
    </lineage>
</organism>
<dbReference type="EMBL" id="JBFDAA010000002">
    <property type="protein sequence ID" value="KAL1139240.1"/>
    <property type="molecule type" value="Genomic_DNA"/>
</dbReference>
<evidence type="ECO:0000256" key="4">
    <source>
        <dbReference type="ARBA" id="ARBA00022692"/>
    </source>
</evidence>
<evidence type="ECO:0000256" key="1">
    <source>
        <dbReference type="ARBA" id="ARBA00004141"/>
    </source>
</evidence>
<feature type="transmembrane region" description="Helical" evidence="7">
    <location>
        <begin position="219"/>
        <end position="237"/>
    </location>
</feature>